<feature type="domain" description="Endonuclease/exonuclease/phosphatase" evidence="1">
    <location>
        <begin position="69"/>
        <end position="173"/>
    </location>
</feature>
<dbReference type="PANTHER" id="PTHR33273">
    <property type="entry name" value="DOMAIN-CONTAINING PROTEIN, PUTATIVE-RELATED"/>
    <property type="match status" value="1"/>
</dbReference>
<sequence>MHSSRGERFNLALLVLTNVPEAKAIFRDVRTVCGLSRVKVEAPHWRGYPAQCHRCQLYGHVAANCSAPPSGTLPVKSDVEAILALGGSVIMFGDFNSKHAEWTCRTTTSSGRVLLNITQSLDLTVYGPLAVTHYPDNVNYAPDVLDFALVKGVSLNLGAIESLDYLGSDHRPVSLLLGHQPSPTPTSKTYTNWKGFKKSLALAIDTPDPPITLSSDVLDSTGQIDTAVENLTSLITSSLKKNKKVVPVAKTSLSLDISNLLKAKKAALRRAARYPTPEYRLAAHRLQRKLRYRLQDYRDLERGNLMEKISPSHTAYYQIARALRIAAITHTPPSVSSRRLYCLRGRRKG</sequence>
<dbReference type="Proteomes" id="UP000691718">
    <property type="component" value="Unassembled WGS sequence"/>
</dbReference>
<evidence type="ECO:0000313" key="2">
    <source>
        <dbReference type="EMBL" id="CAG5027447.1"/>
    </source>
</evidence>
<dbReference type="OrthoDB" id="7487383at2759"/>
<dbReference type="PANTHER" id="PTHR33273:SF4">
    <property type="entry name" value="ENDONUCLEASE_EXONUCLEASE_PHOSPHATASE DOMAIN-CONTAINING PROTEIN"/>
    <property type="match status" value="1"/>
</dbReference>
<evidence type="ECO:0000259" key="1">
    <source>
        <dbReference type="Pfam" id="PF14529"/>
    </source>
</evidence>
<protein>
    <submittedName>
        <fullName evidence="2">(apollo) hypothetical protein</fullName>
    </submittedName>
</protein>
<name>A0A8S3XID2_PARAO</name>
<dbReference type="AlphaFoldDB" id="A0A8S3XID2"/>
<dbReference type="InterPro" id="IPR005135">
    <property type="entry name" value="Endo/exonuclease/phosphatase"/>
</dbReference>
<reference evidence="2" key="1">
    <citation type="submission" date="2021-04" db="EMBL/GenBank/DDBJ databases">
        <authorList>
            <person name="Tunstrom K."/>
        </authorList>
    </citation>
    <scope>NUCLEOTIDE SEQUENCE</scope>
</reference>
<keyword evidence="3" id="KW-1185">Reference proteome</keyword>
<dbReference type="GO" id="GO:0003824">
    <property type="term" value="F:catalytic activity"/>
    <property type="evidence" value="ECO:0007669"/>
    <property type="project" value="InterPro"/>
</dbReference>
<evidence type="ECO:0000313" key="3">
    <source>
        <dbReference type="Proteomes" id="UP000691718"/>
    </source>
</evidence>
<comment type="caution">
    <text evidence="2">The sequence shown here is derived from an EMBL/GenBank/DDBJ whole genome shotgun (WGS) entry which is preliminary data.</text>
</comment>
<gene>
    <name evidence="2" type="ORF">PAPOLLO_LOCUS18829</name>
</gene>
<proteinExistence type="predicted"/>
<dbReference type="Pfam" id="PF14529">
    <property type="entry name" value="Exo_endo_phos_2"/>
    <property type="match status" value="1"/>
</dbReference>
<dbReference type="EMBL" id="CAJQZP010001188">
    <property type="protein sequence ID" value="CAG5027447.1"/>
    <property type="molecule type" value="Genomic_DNA"/>
</dbReference>
<accession>A0A8S3XID2</accession>
<organism evidence="2 3">
    <name type="scientific">Parnassius apollo</name>
    <name type="common">Apollo butterfly</name>
    <name type="synonym">Papilio apollo</name>
    <dbReference type="NCBI Taxonomy" id="110799"/>
    <lineage>
        <taxon>Eukaryota</taxon>
        <taxon>Metazoa</taxon>
        <taxon>Ecdysozoa</taxon>
        <taxon>Arthropoda</taxon>
        <taxon>Hexapoda</taxon>
        <taxon>Insecta</taxon>
        <taxon>Pterygota</taxon>
        <taxon>Neoptera</taxon>
        <taxon>Endopterygota</taxon>
        <taxon>Lepidoptera</taxon>
        <taxon>Glossata</taxon>
        <taxon>Ditrysia</taxon>
        <taxon>Papilionoidea</taxon>
        <taxon>Papilionidae</taxon>
        <taxon>Parnassiinae</taxon>
        <taxon>Parnassini</taxon>
        <taxon>Parnassius</taxon>
        <taxon>Parnassius</taxon>
    </lineage>
</organism>